<feature type="transmembrane region" description="Helical" evidence="1">
    <location>
        <begin position="150"/>
        <end position="172"/>
    </location>
</feature>
<reference evidence="2" key="2">
    <citation type="submission" date="2020-05" db="UniProtKB">
        <authorList>
            <consortium name="EnsemblMetazoa"/>
        </authorList>
    </citation>
    <scope>IDENTIFICATION</scope>
    <source>
        <strain evidence="2">A-37</strain>
    </source>
</reference>
<keyword evidence="1" id="KW-1133">Transmembrane helix</keyword>
<evidence type="ECO:0000313" key="3">
    <source>
        <dbReference type="Proteomes" id="UP000075883"/>
    </source>
</evidence>
<keyword evidence="1" id="KW-0472">Membrane</keyword>
<accession>A0A182MG77</accession>
<feature type="transmembrane region" description="Helical" evidence="1">
    <location>
        <begin position="115"/>
        <end position="138"/>
    </location>
</feature>
<name>A0A182MG77_9DIPT</name>
<keyword evidence="1" id="KW-0812">Transmembrane</keyword>
<evidence type="ECO:0000256" key="1">
    <source>
        <dbReference type="SAM" id="Phobius"/>
    </source>
</evidence>
<dbReference type="EnsemblMetazoa" id="ACUA017554-RA">
    <property type="protein sequence ID" value="ACUA017554-PA"/>
    <property type="gene ID" value="ACUA017554"/>
</dbReference>
<dbReference type="AlphaFoldDB" id="A0A182MG77"/>
<keyword evidence="3" id="KW-1185">Reference proteome</keyword>
<sequence>MPKHTHWIAKFPKIDKHQLKEVLKEGSSRTKYGPQCSIPPSSTKPIERLRLSFARNVLNRSLSSIAFVSTRLPSDLSLLGLPPTHVNGNRGWVPAVDYVVLRAAFRSPDHGHRPLGTIWIGFAFVRFGHNVLQAFASVHSLQFCGWVGHTVPIIVFIIFNIIVAVVVVVVVVDVKSIASVCATKSATTPPPPIDEDHRNAATLCVVKEVDGYE</sequence>
<reference evidence="3" key="1">
    <citation type="submission" date="2013-09" db="EMBL/GenBank/DDBJ databases">
        <title>The Genome Sequence of Anopheles culicifacies species A.</title>
        <authorList>
            <consortium name="The Broad Institute Genomics Platform"/>
            <person name="Neafsey D.E."/>
            <person name="Besansky N."/>
            <person name="Howell P."/>
            <person name="Walton C."/>
            <person name="Young S.K."/>
            <person name="Zeng Q."/>
            <person name="Gargeya S."/>
            <person name="Fitzgerald M."/>
            <person name="Haas B."/>
            <person name="Abouelleil A."/>
            <person name="Allen A.W."/>
            <person name="Alvarado L."/>
            <person name="Arachchi H.M."/>
            <person name="Berlin A.M."/>
            <person name="Chapman S.B."/>
            <person name="Gainer-Dewar J."/>
            <person name="Goldberg J."/>
            <person name="Griggs A."/>
            <person name="Gujja S."/>
            <person name="Hansen M."/>
            <person name="Howarth C."/>
            <person name="Imamovic A."/>
            <person name="Ireland A."/>
            <person name="Larimer J."/>
            <person name="McCowan C."/>
            <person name="Murphy C."/>
            <person name="Pearson M."/>
            <person name="Poon T.W."/>
            <person name="Priest M."/>
            <person name="Roberts A."/>
            <person name="Saif S."/>
            <person name="Shea T."/>
            <person name="Sisk P."/>
            <person name="Sykes S."/>
            <person name="Wortman J."/>
            <person name="Nusbaum C."/>
            <person name="Birren B."/>
        </authorList>
    </citation>
    <scope>NUCLEOTIDE SEQUENCE [LARGE SCALE GENOMIC DNA]</scope>
    <source>
        <strain evidence="3">A-37</strain>
    </source>
</reference>
<organism evidence="2 3">
    <name type="scientific">Anopheles culicifacies</name>
    <dbReference type="NCBI Taxonomy" id="139723"/>
    <lineage>
        <taxon>Eukaryota</taxon>
        <taxon>Metazoa</taxon>
        <taxon>Ecdysozoa</taxon>
        <taxon>Arthropoda</taxon>
        <taxon>Hexapoda</taxon>
        <taxon>Insecta</taxon>
        <taxon>Pterygota</taxon>
        <taxon>Neoptera</taxon>
        <taxon>Endopterygota</taxon>
        <taxon>Diptera</taxon>
        <taxon>Nematocera</taxon>
        <taxon>Culicoidea</taxon>
        <taxon>Culicidae</taxon>
        <taxon>Anophelinae</taxon>
        <taxon>Anopheles</taxon>
        <taxon>culicifacies species complex</taxon>
    </lineage>
</organism>
<dbReference type="EMBL" id="AXCM01000362">
    <property type="status" value="NOT_ANNOTATED_CDS"/>
    <property type="molecule type" value="Genomic_DNA"/>
</dbReference>
<dbReference type="Proteomes" id="UP000075883">
    <property type="component" value="Unassembled WGS sequence"/>
</dbReference>
<proteinExistence type="predicted"/>
<protein>
    <submittedName>
        <fullName evidence="2">Uncharacterized protein</fullName>
    </submittedName>
</protein>
<dbReference type="VEuPathDB" id="VectorBase:ACUA017554"/>
<evidence type="ECO:0000313" key="2">
    <source>
        <dbReference type="EnsemblMetazoa" id="ACUA017554-PA"/>
    </source>
</evidence>